<evidence type="ECO:0000313" key="2">
    <source>
        <dbReference type="Proteomes" id="UP000007486"/>
    </source>
</evidence>
<dbReference type="AlphaFoldDB" id="F0R6E4"/>
<dbReference type="STRING" id="667015.Bacsa_1233"/>
<proteinExistence type="predicted"/>
<reference evidence="1 2" key="1">
    <citation type="journal article" date="2011" name="Stand. Genomic Sci.">
        <title>Complete genome sequence of Bacteroides salanitronis type strain (BL78).</title>
        <authorList>
            <person name="Gronow S."/>
            <person name="Held B."/>
            <person name="Lucas S."/>
            <person name="Lapidus A."/>
            <person name="Del Rio T.G."/>
            <person name="Nolan M."/>
            <person name="Tice H."/>
            <person name="Deshpande S."/>
            <person name="Cheng J.F."/>
            <person name="Pitluck S."/>
            <person name="Liolios K."/>
            <person name="Pagani I."/>
            <person name="Ivanova N."/>
            <person name="Mavromatis K."/>
            <person name="Pati A."/>
            <person name="Tapia R."/>
            <person name="Han C."/>
            <person name="Goodwin L."/>
            <person name="Chen A."/>
            <person name="Palaniappan K."/>
            <person name="Land M."/>
            <person name="Hauser L."/>
            <person name="Chang Y.J."/>
            <person name="Jeffries C.D."/>
            <person name="Brambilla E.M."/>
            <person name="Rohde M."/>
            <person name="Goker M."/>
            <person name="Detter J.C."/>
            <person name="Woyke T."/>
            <person name="Bristow J."/>
            <person name="Markowitz V."/>
            <person name="Hugenholtz P."/>
            <person name="Kyrpides N.C."/>
            <person name="Klenk H.P."/>
            <person name="Eisen J.A."/>
        </authorList>
    </citation>
    <scope>NUCLEOTIDE SEQUENCE [LARGE SCALE GENOMIC DNA]</scope>
    <source>
        <strain evidence="1 2">DSM 18170</strain>
    </source>
</reference>
<protein>
    <submittedName>
        <fullName evidence="1">Uncharacterized protein</fullName>
    </submittedName>
</protein>
<accession>F0R6E4</accession>
<keyword evidence="2" id="KW-1185">Reference proteome</keyword>
<name>F0R6E4_PHOSB</name>
<organism evidence="1 2">
    <name type="scientific">Phocaeicola salanitronis (strain DSM 18170 / JCM 13657 / CCUG 60908 / BL78)</name>
    <name type="common">Bacteroides salanitronis</name>
    <dbReference type="NCBI Taxonomy" id="667015"/>
    <lineage>
        <taxon>Bacteria</taxon>
        <taxon>Pseudomonadati</taxon>
        <taxon>Bacteroidota</taxon>
        <taxon>Bacteroidia</taxon>
        <taxon>Bacteroidales</taxon>
        <taxon>Bacteroidaceae</taxon>
        <taxon>Phocaeicola</taxon>
    </lineage>
</organism>
<dbReference type="KEGG" id="bsa:Bacsa_1233"/>
<gene>
    <name evidence="1" type="ordered locus">Bacsa_1233</name>
</gene>
<evidence type="ECO:0000313" key="1">
    <source>
        <dbReference type="EMBL" id="ADY35808.1"/>
    </source>
</evidence>
<sequence>MAASSVLQCRMESLFFCARMRGKRGLWKKNRENHSLLWKYYGLCLRGVAHLCSVTNTEGYGNNNDGQ</sequence>
<dbReference type="EMBL" id="CP002530">
    <property type="protein sequence ID" value="ADY35808.1"/>
    <property type="molecule type" value="Genomic_DNA"/>
</dbReference>
<dbReference type="HOGENOM" id="CLU_2803609_0_0_10"/>
<dbReference type="Proteomes" id="UP000007486">
    <property type="component" value="Chromosome"/>
</dbReference>